<evidence type="ECO:0000256" key="9">
    <source>
        <dbReference type="ARBA" id="ARBA00022691"/>
    </source>
</evidence>
<evidence type="ECO:0000256" key="1">
    <source>
        <dbReference type="ARBA" id="ARBA00002724"/>
    </source>
</evidence>
<dbReference type="RefSeq" id="WP_238947728.1">
    <property type="nucleotide sequence ID" value="NZ_CP011371.1"/>
</dbReference>
<evidence type="ECO:0000256" key="5">
    <source>
        <dbReference type="ARBA" id="ARBA00022490"/>
    </source>
</evidence>
<dbReference type="GO" id="GO:0006355">
    <property type="term" value="P:regulation of DNA-templated transcription"/>
    <property type="evidence" value="ECO:0007669"/>
    <property type="project" value="InterPro"/>
</dbReference>
<evidence type="ECO:0000313" key="16">
    <source>
        <dbReference type="EMBL" id="AKJ27037.1"/>
    </source>
</evidence>
<dbReference type="InterPro" id="IPR035926">
    <property type="entry name" value="NusB-like_sf"/>
</dbReference>
<evidence type="ECO:0000256" key="10">
    <source>
        <dbReference type="ARBA" id="ARBA00022884"/>
    </source>
</evidence>
<evidence type="ECO:0000313" key="17">
    <source>
        <dbReference type="Proteomes" id="UP000035352"/>
    </source>
</evidence>
<dbReference type="InterPro" id="IPR001678">
    <property type="entry name" value="MeTrfase_RsmB-F_NOP2_dom"/>
</dbReference>
<dbReference type="InterPro" id="IPR049560">
    <property type="entry name" value="MeTrfase_RsmB-F_NOP2_cat"/>
</dbReference>
<name>A0A0G3BCJ2_9BURK</name>
<feature type="active site" description="Nucleophile" evidence="14">
    <location>
        <position position="391"/>
    </location>
</feature>
<evidence type="ECO:0000259" key="15">
    <source>
        <dbReference type="PROSITE" id="PS51686"/>
    </source>
</evidence>
<dbReference type="PATRIC" id="fig|413882.6.peg.359"/>
<dbReference type="PANTHER" id="PTHR22807:SF61">
    <property type="entry name" value="NOL1_NOP2_SUN FAMILY PROTEIN _ ANTITERMINATION NUSB DOMAIN-CONTAINING PROTEIN"/>
    <property type="match status" value="1"/>
</dbReference>
<dbReference type="Gene3D" id="3.30.70.1170">
    <property type="entry name" value="Sun protein, domain 3"/>
    <property type="match status" value="1"/>
</dbReference>
<evidence type="ECO:0000256" key="13">
    <source>
        <dbReference type="ARBA" id="ARBA00047283"/>
    </source>
</evidence>
<dbReference type="GO" id="GO:0009383">
    <property type="term" value="F:rRNA (cytosine-C5-)-methyltransferase activity"/>
    <property type="evidence" value="ECO:0007669"/>
    <property type="project" value="TreeGrafter"/>
</dbReference>
<evidence type="ECO:0000256" key="11">
    <source>
        <dbReference type="ARBA" id="ARBA00030399"/>
    </source>
</evidence>
<feature type="binding site" evidence="14">
    <location>
        <position position="293"/>
    </location>
    <ligand>
        <name>S-adenosyl-L-methionine</name>
        <dbReference type="ChEBI" id="CHEBI:59789"/>
    </ligand>
</feature>
<evidence type="ECO:0000256" key="12">
    <source>
        <dbReference type="ARBA" id="ARBA00031088"/>
    </source>
</evidence>
<comment type="similarity">
    <text evidence="3 14">Belongs to the class I-like SAM-binding methyltransferase superfamily. RsmB/NOP family.</text>
</comment>
<keyword evidence="6" id="KW-0698">rRNA processing</keyword>
<dbReference type="Proteomes" id="UP000035352">
    <property type="component" value="Chromosome"/>
</dbReference>
<dbReference type="AlphaFoldDB" id="A0A0G3BCJ2"/>
<dbReference type="InterPro" id="IPR023267">
    <property type="entry name" value="RCMT"/>
</dbReference>
<dbReference type="PROSITE" id="PS01153">
    <property type="entry name" value="NOL1_NOP2_SUN"/>
    <property type="match status" value="1"/>
</dbReference>
<keyword evidence="7 14" id="KW-0489">Methyltransferase</keyword>
<dbReference type="Pfam" id="PF01189">
    <property type="entry name" value="Methyltr_RsmB-F"/>
    <property type="match status" value="1"/>
</dbReference>
<keyword evidence="10 14" id="KW-0694">RNA-binding</keyword>
<dbReference type="SUPFAM" id="SSF53335">
    <property type="entry name" value="S-adenosyl-L-methionine-dependent methyltransferases"/>
    <property type="match status" value="1"/>
</dbReference>
<reference evidence="16 17" key="1">
    <citation type="submission" date="2015-05" db="EMBL/GenBank/DDBJ databases">
        <authorList>
            <person name="Tang B."/>
            <person name="Yu Y."/>
        </authorList>
    </citation>
    <scope>NUCLEOTIDE SEQUENCE [LARGE SCALE GENOMIC DNA]</scope>
    <source>
        <strain evidence="16 17">DSM 7029</strain>
    </source>
</reference>
<dbReference type="Pfam" id="PF22458">
    <property type="entry name" value="RsmF-B_ferredox"/>
    <property type="match status" value="1"/>
</dbReference>
<dbReference type="PANTHER" id="PTHR22807">
    <property type="entry name" value="NOP2 YEAST -RELATED NOL1/NOP2/FMU SUN DOMAIN-CONTAINING"/>
    <property type="match status" value="1"/>
</dbReference>
<proteinExistence type="inferred from homology"/>
<evidence type="ECO:0000256" key="4">
    <source>
        <dbReference type="ARBA" id="ARBA00012140"/>
    </source>
</evidence>
<evidence type="ECO:0000256" key="7">
    <source>
        <dbReference type="ARBA" id="ARBA00022603"/>
    </source>
</evidence>
<feature type="binding site" evidence="14">
    <location>
        <begin position="271"/>
        <end position="277"/>
    </location>
    <ligand>
        <name>S-adenosyl-L-methionine</name>
        <dbReference type="ChEBI" id="CHEBI:59789"/>
    </ligand>
</feature>
<dbReference type="InterPro" id="IPR029063">
    <property type="entry name" value="SAM-dependent_MTases_sf"/>
</dbReference>
<keyword evidence="5" id="KW-0963">Cytoplasm</keyword>
<dbReference type="InterPro" id="IPR054728">
    <property type="entry name" value="RsmB-like_ferredoxin"/>
</dbReference>
<dbReference type="NCBIfam" id="NF008149">
    <property type="entry name" value="PRK10901.1"/>
    <property type="match status" value="1"/>
</dbReference>
<dbReference type="GO" id="GO:0070475">
    <property type="term" value="P:rRNA base methylation"/>
    <property type="evidence" value="ECO:0007669"/>
    <property type="project" value="TreeGrafter"/>
</dbReference>
<protein>
    <recommendedName>
        <fullName evidence="4">16S rRNA (cytosine(967)-C(5))-methyltransferase</fullName>
        <ecNumber evidence="4">2.1.1.176</ecNumber>
    </recommendedName>
    <alternativeName>
        <fullName evidence="11">16S rRNA m5C967 methyltransferase</fullName>
    </alternativeName>
    <alternativeName>
        <fullName evidence="12">rRNA (cytosine-C(5)-)-methyltransferase RsmB</fullName>
    </alternativeName>
</protein>
<dbReference type="PRINTS" id="PR02008">
    <property type="entry name" value="RCMTFAMILY"/>
</dbReference>
<dbReference type="NCBIfam" id="TIGR00563">
    <property type="entry name" value="rsmB"/>
    <property type="match status" value="1"/>
</dbReference>
<evidence type="ECO:0000256" key="6">
    <source>
        <dbReference type="ARBA" id="ARBA00022552"/>
    </source>
</evidence>
<dbReference type="Pfam" id="PF01029">
    <property type="entry name" value="NusB"/>
    <property type="match status" value="1"/>
</dbReference>
<dbReference type="FunFam" id="3.40.50.150:FF:000022">
    <property type="entry name" value="Ribosomal RNA small subunit methyltransferase B"/>
    <property type="match status" value="1"/>
</dbReference>
<feature type="binding site" evidence="14">
    <location>
        <position position="319"/>
    </location>
    <ligand>
        <name>S-adenosyl-L-methionine</name>
        <dbReference type="ChEBI" id="CHEBI:59789"/>
    </ligand>
</feature>
<dbReference type="GO" id="GO:0003723">
    <property type="term" value="F:RNA binding"/>
    <property type="evidence" value="ECO:0007669"/>
    <property type="project" value="UniProtKB-UniRule"/>
</dbReference>
<feature type="binding site" evidence="14">
    <location>
        <position position="338"/>
    </location>
    <ligand>
        <name>S-adenosyl-L-methionine</name>
        <dbReference type="ChEBI" id="CHEBI:59789"/>
    </ligand>
</feature>
<feature type="domain" description="SAM-dependent MTase RsmB/NOP-type" evidence="15">
    <location>
        <begin position="166"/>
        <end position="452"/>
    </location>
</feature>
<dbReference type="Gene3D" id="1.10.287.730">
    <property type="entry name" value="Helix hairpin bin"/>
    <property type="match status" value="1"/>
</dbReference>
<accession>A0A0G3BCJ2</accession>
<dbReference type="InterPro" id="IPR004573">
    <property type="entry name" value="rRNA_ssu_MeTfrase_B"/>
</dbReference>
<dbReference type="KEGG" id="pbh:AAW51_0346"/>
<keyword evidence="17" id="KW-1185">Reference proteome</keyword>
<organism evidence="16 17">
    <name type="scientific">Caldimonas brevitalea</name>
    <dbReference type="NCBI Taxonomy" id="413882"/>
    <lineage>
        <taxon>Bacteria</taxon>
        <taxon>Pseudomonadati</taxon>
        <taxon>Pseudomonadota</taxon>
        <taxon>Betaproteobacteria</taxon>
        <taxon>Burkholderiales</taxon>
        <taxon>Sphaerotilaceae</taxon>
        <taxon>Caldimonas</taxon>
    </lineage>
</organism>
<dbReference type="InterPro" id="IPR006027">
    <property type="entry name" value="NusB_RsmB_TIM44"/>
</dbReference>
<dbReference type="EMBL" id="CP011371">
    <property type="protein sequence ID" value="AKJ27037.1"/>
    <property type="molecule type" value="Genomic_DNA"/>
</dbReference>
<evidence type="ECO:0000256" key="14">
    <source>
        <dbReference type="PROSITE-ProRule" id="PRU01023"/>
    </source>
</evidence>
<evidence type="ECO:0000256" key="2">
    <source>
        <dbReference type="ARBA" id="ARBA00004496"/>
    </source>
</evidence>
<comment type="subcellular location">
    <subcellularLocation>
        <location evidence="2">Cytoplasm</location>
    </subcellularLocation>
</comment>
<comment type="catalytic activity">
    <reaction evidence="13">
        <text>cytidine(967) in 16S rRNA + S-adenosyl-L-methionine = 5-methylcytidine(967) in 16S rRNA + S-adenosyl-L-homocysteine + H(+)</text>
        <dbReference type="Rhea" id="RHEA:42748"/>
        <dbReference type="Rhea" id="RHEA-COMP:10219"/>
        <dbReference type="Rhea" id="RHEA-COMP:10220"/>
        <dbReference type="ChEBI" id="CHEBI:15378"/>
        <dbReference type="ChEBI" id="CHEBI:57856"/>
        <dbReference type="ChEBI" id="CHEBI:59789"/>
        <dbReference type="ChEBI" id="CHEBI:74483"/>
        <dbReference type="ChEBI" id="CHEBI:82748"/>
        <dbReference type="EC" id="2.1.1.176"/>
    </reaction>
</comment>
<dbReference type="InterPro" id="IPR018314">
    <property type="entry name" value="RsmB/NOL1/NOP2-like_CS"/>
</dbReference>
<dbReference type="Gene3D" id="1.10.940.10">
    <property type="entry name" value="NusB-like"/>
    <property type="match status" value="1"/>
</dbReference>
<gene>
    <name evidence="16" type="primary">rsmB</name>
    <name evidence="16" type="ORF">AAW51_0346</name>
</gene>
<dbReference type="SUPFAM" id="SSF48013">
    <property type="entry name" value="NusB-like"/>
    <property type="match status" value="1"/>
</dbReference>
<dbReference type="STRING" id="413882.AAW51_0346"/>
<dbReference type="Gene3D" id="3.40.50.150">
    <property type="entry name" value="Vaccinia Virus protein VP39"/>
    <property type="match status" value="1"/>
</dbReference>
<evidence type="ECO:0000256" key="3">
    <source>
        <dbReference type="ARBA" id="ARBA00007494"/>
    </source>
</evidence>
<evidence type="ECO:0000256" key="8">
    <source>
        <dbReference type="ARBA" id="ARBA00022679"/>
    </source>
</evidence>
<dbReference type="GO" id="GO:0005829">
    <property type="term" value="C:cytosol"/>
    <property type="evidence" value="ECO:0007669"/>
    <property type="project" value="TreeGrafter"/>
</dbReference>
<keyword evidence="8 14" id="KW-0808">Transferase</keyword>
<keyword evidence="9 14" id="KW-0949">S-adenosyl-L-methionine</keyword>
<dbReference type="EC" id="2.1.1.176" evidence="4"/>
<sequence>MNASSTSSLPLSRLLGHTADAVRAVRSGASLNEALAACPADARPGTQALSFQVMRGLGRATALRAQLAKRAPPAWVDALLLSALALLCEPDAAGYAEHTLVDQAVDAVKQRERASASFVNAVLRRFLRERATLLAATSRDPVAQWNHPRWWLERLKRDWPQHWQALLATNNERPPMTLRVNARRQSAEAYRERLHEAGLAARVVGPQAVKLDEPCPVSRLPGFADGDVSVQDLAAQWAAPLLLLLLQPPQGTAATDAGATVAAGARVLDACAAPGGKTAHLLELADLDLLAIDSDAGRLARVDETLARLKLRAELKVADARQPETFWDGRPFDAILMDAPCSASGIVRRHPDVRWLRRDADIAQLAQIQRDMLEALWPLLKPGGRLLYCTCSVFRDEGQRQIDAFLQRNTQTRVLPAPGHALPLPDNGCETADPGPAVALHDGFFYALLEKGPA</sequence>
<comment type="function">
    <text evidence="1">Specifically methylates the cytosine at position 967 (m5C967) of 16S rRNA.</text>
</comment>
<dbReference type="PROSITE" id="PS51686">
    <property type="entry name" value="SAM_MT_RSMB_NOP"/>
    <property type="match status" value="1"/>
</dbReference>
<dbReference type="CDD" id="cd02440">
    <property type="entry name" value="AdoMet_MTases"/>
    <property type="match status" value="1"/>
</dbReference>